<dbReference type="Pfam" id="PF00378">
    <property type="entry name" value="ECH_1"/>
    <property type="match status" value="1"/>
</dbReference>
<keyword evidence="8" id="KW-0520">NAD</keyword>
<dbReference type="InterPro" id="IPR006176">
    <property type="entry name" value="3-OHacyl-CoA_DH_NAD-bd"/>
</dbReference>
<dbReference type="SUPFAM" id="SSF51735">
    <property type="entry name" value="NAD(P)-binding Rossmann-fold domains"/>
    <property type="match status" value="1"/>
</dbReference>
<dbReference type="InterPro" id="IPR006180">
    <property type="entry name" value="3-OHacyl-CoA_DH_CS"/>
</dbReference>
<dbReference type="PANTHER" id="PTHR43612:SF3">
    <property type="entry name" value="TRIFUNCTIONAL ENZYME SUBUNIT ALPHA, MITOCHONDRIAL"/>
    <property type="match status" value="1"/>
</dbReference>
<organism evidence="16 17">
    <name type="scientific">Polyplax serrata</name>
    <name type="common">Common mouse louse</name>
    <dbReference type="NCBI Taxonomy" id="468196"/>
    <lineage>
        <taxon>Eukaryota</taxon>
        <taxon>Metazoa</taxon>
        <taxon>Ecdysozoa</taxon>
        <taxon>Arthropoda</taxon>
        <taxon>Hexapoda</taxon>
        <taxon>Insecta</taxon>
        <taxon>Pterygota</taxon>
        <taxon>Neoptera</taxon>
        <taxon>Paraneoptera</taxon>
        <taxon>Psocodea</taxon>
        <taxon>Troctomorpha</taxon>
        <taxon>Phthiraptera</taxon>
        <taxon>Anoplura</taxon>
        <taxon>Polyplacidae</taxon>
        <taxon>Polyplax</taxon>
    </lineage>
</organism>
<evidence type="ECO:0000256" key="8">
    <source>
        <dbReference type="ARBA" id="ARBA00023027"/>
    </source>
</evidence>
<evidence type="ECO:0000256" key="6">
    <source>
        <dbReference type="ARBA" id="ARBA00022832"/>
    </source>
</evidence>
<comment type="catalytic activity">
    <reaction evidence="1">
        <text>(3S)-hydroxyhexadecanoyl-CoA = (2E)-hexadecenoyl-CoA + H2O</text>
        <dbReference type="Rhea" id="RHEA:31163"/>
        <dbReference type="ChEBI" id="CHEBI:15377"/>
        <dbReference type="ChEBI" id="CHEBI:61526"/>
        <dbReference type="ChEBI" id="CHEBI:62613"/>
    </reaction>
    <physiologicalReaction direction="right-to-left" evidence="1">
        <dbReference type="Rhea" id="RHEA:31165"/>
    </physiologicalReaction>
</comment>
<evidence type="ECO:0000256" key="12">
    <source>
        <dbReference type="ARBA" id="ARBA00047613"/>
    </source>
</evidence>
<keyword evidence="7" id="KW-0560">Oxidoreductase</keyword>
<dbReference type="InterPro" id="IPR036291">
    <property type="entry name" value="NAD(P)-bd_dom_sf"/>
</dbReference>
<evidence type="ECO:0000256" key="3">
    <source>
        <dbReference type="ARBA" id="ARBA00007005"/>
    </source>
</evidence>
<dbReference type="InterPro" id="IPR012803">
    <property type="entry name" value="Fa_ox_alpha_mit"/>
</dbReference>
<comment type="catalytic activity">
    <reaction evidence="13">
        <text>(3S)-hydroxydecanoyl-CoA + NAD(+) = 3-oxodecanoyl-CoA + NADH + H(+)</text>
        <dbReference type="Rhea" id="RHEA:31187"/>
        <dbReference type="ChEBI" id="CHEBI:15378"/>
        <dbReference type="ChEBI" id="CHEBI:57540"/>
        <dbReference type="ChEBI" id="CHEBI:57945"/>
        <dbReference type="ChEBI" id="CHEBI:62548"/>
        <dbReference type="ChEBI" id="CHEBI:62616"/>
    </reaction>
    <physiologicalReaction direction="left-to-right" evidence="13">
        <dbReference type="Rhea" id="RHEA:31188"/>
    </physiologicalReaction>
</comment>
<evidence type="ECO:0000259" key="15">
    <source>
        <dbReference type="Pfam" id="PF02737"/>
    </source>
</evidence>
<dbReference type="NCBIfam" id="TIGR02441">
    <property type="entry name" value="fa_ox_alpha_mit"/>
    <property type="match status" value="1"/>
</dbReference>
<evidence type="ECO:0000259" key="14">
    <source>
        <dbReference type="Pfam" id="PF00725"/>
    </source>
</evidence>
<protein>
    <recommendedName>
        <fullName evidence="5">enoyl-CoA hydratase</fullName>
        <ecNumber evidence="5">4.2.1.17</ecNumber>
    </recommendedName>
</protein>
<dbReference type="Gene3D" id="3.90.226.10">
    <property type="entry name" value="2-enoyl-CoA Hydratase, Chain A, domain 1"/>
    <property type="match status" value="1"/>
</dbReference>
<sequence length="762" mass="82880">MASVRLSGVLRQISKTNIKFNRWAGYRNYSTGLKQGKHIKLKQVDNVCVATIDYVGAKVNMLNKEIMDEFKILLSEVQSNPSISSVVLISGKPNIFIAGADIDMLAAAKTKEDVVAISRSGQQILQEIEDSKKPFIAAIKGSCLGGGLEVALSCHYRIAMLDKSTKLGLPEIKLGLLPGGGGTQRMPKLVSLPTAIEMCSSGKEVKADRAKKMGLVDVVVNSVGPGTKPGPERSSEYLEEVAISIAKQIASGEIKIDREGKKGTVQKLMDYVMGLEFVKNIIFNKAKEQITKATKGFYPAPLKVLEVIRKGIDKPGEGYQAEAEGFGELAMTPQSKGLIGLFYGMKHCQKNRFGDPQKPANSVAVIGSGLMGAGIAQVTIDKNIDCVMKDVNETALQRGVSQIQKNFATAVKRKRMTGLNRSKYMSKLQPTLDYDKLKNSDVVIEAVFEDINVKHKVIKEIEAVAPPHCVIATNTSAIPISKVAQGSKDPSKVIGMHYFSPVDKMMLLEIIAAKETSKETCSIAVDVGLKQKKLVIVVGDGPGFYTTRILSAMLAEALRLLQEGVDVIALDKLTERFGFPVGCSTLVDEVGIDVASHIATDLSKAFGPRFGGGDPNILKDLVNAGFLGRKSGKGCFVYNTGQKVKPVNEDAVAVIQKYRMDPPAPLVEEDNRMRLVSRFVNEAVLCLQEKILDNPVEGDIGAVFGLGFPPFTGGPFRWLDMYGCDKFVNYMEKFAAVYGETFKPCQLLMDHAKDSSKKFHPR</sequence>
<evidence type="ECO:0000256" key="11">
    <source>
        <dbReference type="ARBA" id="ARBA00023268"/>
    </source>
</evidence>
<dbReference type="CDD" id="cd06558">
    <property type="entry name" value="crotonase-like"/>
    <property type="match status" value="1"/>
</dbReference>
<dbReference type="Pfam" id="PF00725">
    <property type="entry name" value="3HCDH"/>
    <property type="match status" value="2"/>
</dbReference>
<dbReference type="InterPro" id="IPR001753">
    <property type="entry name" value="Enoyl-CoA_hydra/iso"/>
</dbReference>
<evidence type="ECO:0000256" key="13">
    <source>
        <dbReference type="ARBA" id="ARBA00048361"/>
    </source>
</evidence>
<keyword evidence="11" id="KW-0511">Multifunctional enzyme</keyword>
<dbReference type="PROSITE" id="PS00067">
    <property type="entry name" value="3HCDH"/>
    <property type="match status" value="1"/>
</dbReference>
<evidence type="ECO:0000313" key="16">
    <source>
        <dbReference type="EMBL" id="KAK6621594.1"/>
    </source>
</evidence>
<dbReference type="InterPro" id="IPR050136">
    <property type="entry name" value="FA_oxidation_alpha_subunit"/>
</dbReference>
<name>A0ABR1ALF0_POLSC</name>
<evidence type="ECO:0000256" key="2">
    <source>
        <dbReference type="ARBA" id="ARBA00005005"/>
    </source>
</evidence>
<evidence type="ECO:0000313" key="17">
    <source>
        <dbReference type="Proteomes" id="UP001359485"/>
    </source>
</evidence>
<dbReference type="Gene3D" id="3.40.50.720">
    <property type="entry name" value="NAD(P)-binding Rossmann-like Domain"/>
    <property type="match status" value="1"/>
</dbReference>
<comment type="caution">
    <text evidence="16">The sequence shown here is derived from an EMBL/GenBank/DDBJ whole genome shotgun (WGS) entry which is preliminary data.</text>
</comment>
<comment type="pathway">
    <text evidence="2">Lipid metabolism; fatty acid beta-oxidation.</text>
</comment>
<comment type="similarity">
    <text evidence="4">In the N-terminal section; belongs to the enoyl-CoA hydratase/isomerase family.</text>
</comment>
<comment type="catalytic activity">
    <reaction evidence="12">
        <text>(3S)-hydroxyhexadecanoyl-CoA + NAD(+) = 3-oxohexadecanoyl-CoA + NADH + H(+)</text>
        <dbReference type="Rhea" id="RHEA:31159"/>
        <dbReference type="ChEBI" id="CHEBI:15378"/>
        <dbReference type="ChEBI" id="CHEBI:57349"/>
        <dbReference type="ChEBI" id="CHEBI:57540"/>
        <dbReference type="ChEBI" id="CHEBI:57945"/>
        <dbReference type="ChEBI" id="CHEBI:62613"/>
    </reaction>
    <physiologicalReaction direction="left-to-right" evidence="12">
        <dbReference type="Rhea" id="RHEA:31160"/>
    </physiologicalReaction>
</comment>
<evidence type="ECO:0000256" key="7">
    <source>
        <dbReference type="ARBA" id="ARBA00023002"/>
    </source>
</evidence>
<keyword evidence="6" id="KW-0276">Fatty acid metabolism</keyword>
<dbReference type="Proteomes" id="UP001359485">
    <property type="component" value="Unassembled WGS sequence"/>
</dbReference>
<dbReference type="SUPFAM" id="SSF52096">
    <property type="entry name" value="ClpP/crotonase"/>
    <property type="match status" value="1"/>
</dbReference>
<keyword evidence="17" id="KW-1185">Reference proteome</keyword>
<gene>
    <name evidence="16" type="ORF">RUM44_001401</name>
</gene>
<accession>A0ABR1ALF0</accession>
<dbReference type="EMBL" id="JAWJWF010000047">
    <property type="protein sequence ID" value="KAK6621594.1"/>
    <property type="molecule type" value="Genomic_DNA"/>
</dbReference>
<feature type="domain" description="3-hydroxyacyl-CoA dehydrogenase NAD binding" evidence="15">
    <location>
        <begin position="362"/>
        <end position="540"/>
    </location>
</feature>
<dbReference type="InterPro" id="IPR029045">
    <property type="entry name" value="ClpP/crotonase-like_dom_sf"/>
</dbReference>
<evidence type="ECO:0000256" key="10">
    <source>
        <dbReference type="ARBA" id="ARBA00023239"/>
    </source>
</evidence>
<feature type="domain" description="3-hydroxyacyl-CoA dehydrogenase C-terminal" evidence="14">
    <location>
        <begin position="543"/>
        <end position="638"/>
    </location>
</feature>
<keyword evidence="10" id="KW-0456">Lyase</keyword>
<feature type="domain" description="3-hydroxyacyl-CoA dehydrogenase C-terminal" evidence="14">
    <location>
        <begin position="674"/>
        <end position="753"/>
    </location>
</feature>
<evidence type="ECO:0000256" key="4">
    <source>
        <dbReference type="ARBA" id="ARBA00008750"/>
    </source>
</evidence>
<comment type="similarity">
    <text evidence="3">In the central section; belongs to the 3-hydroxyacyl-CoA dehydrogenase family.</text>
</comment>
<dbReference type="PANTHER" id="PTHR43612">
    <property type="entry name" value="TRIFUNCTIONAL ENZYME SUBUNIT ALPHA"/>
    <property type="match status" value="1"/>
</dbReference>
<keyword evidence="9" id="KW-0443">Lipid metabolism</keyword>
<dbReference type="InterPro" id="IPR008927">
    <property type="entry name" value="6-PGluconate_DH-like_C_sf"/>
</dbReference>
<dbReference type="EC" id="4.2.1.17" evidence="5"/>
<dbReference type="InterPro" id="IPR006108">
    <property type="entry name" value="3HC_DH_C"/>
</dbReference>
<dbReference type="Gene3D" id="1.10.1040.50">
    <property type="match status" value="1"/>
</dbReference>
<reference evidence="16 17" key="1">
    <citation type="submission" date="2023-09" db="EMBL/GenBank/DDBJ databases">
        <title>Genomes of two closely related lineages of the louse Polyplax serrata with different host specificities.</title>
        <authorList>
            <person name="Martinu J."/>
            <person name="Tarabai H."/>
            <person name="Stefka J."/>
            <person name="Hypsa V."/>
        </authorList>
    </citation>
    <scope>NUCLEOTIDE SEQUENCE [LARGE SCALE GENOMIC DNA]</scope>
    <source>
        <strain evidence="16">98ZLc_SE</strain>
    </source>
</reference>
<proteinExistence type="inferred from homology"/>
<evidence type="ECO:0000256" key="1">
    <source>
        <dbReference type="ARBA" id="ARBA00000469"/>
    </source>
</evidence>
<evidence type="ECO:0000256" key="5">
    <source>
        <dbReference type="ARBA" id="ARBA00012076"/>
    </source>
</evidence>
<dbReference type="SUPFAM" id="SSF48179">
    <property type="entry name" value="6-phosphogluconate dehydrogenase C-terminal domain-like"/>
    <property type="match status" value="2"/>
</dbReference>
<evidence type="ECO:0000256" key="9">
    <source>
        <dbReference type="ARBA" id="ARBA00023098"/>
    </source>
</evidence>
<dbReference type="Pfam" id="PF02737">
    <property type="entry name" value="3HCDH_N"/>
    <property type="match status" value="1"/>
</dbReference>